<dbReference type="RefSeq" id="WP_185048049.1">
    <property type="nucleotide sequence ID" value="NZ_BAABIX010000075.1"/>
</dbReference>
<reference evidence="2 3" key="1">
    <citation type="submission" date="2020-08" db="EMBL/GenBank/DDBJ databases">
        <title>Genomic Encyclopedia of Type Strains, Phase IV (KMG-IV): sequencing the most valuable type-strain genomes for metagenomic binning, comparative biology and taxonomic classification.</title>
        <authorList>
            <person name="Goeker M."/>
        </authorList>
    </citation>
    <scope>NUCLEOTIDE SEQUENCE [LARGE SCALE GENOMIC DNA]</scope>
    <source>
        <strain evidence="2 3">DSM 45615</strain>
    </source>
</reference>
<evidence type="ECO:0000313" key="2">
    <source>
        <dbReference type="EMBL" id="MBB5131203.1"/>
    </source>
</evidence>
<keyword evidence="2" id="KW-0489">Methyltransferase</keyword>
<feature type="domain" description="Methyltransferase type 11" evidence="1">
    <location>
        <begin position="50"/>
        <end position="148"/>
    </location>
</feature>
<gene>
    <name evidence="2" type="ORF">HNP84_000909</name>
</gene>
<dbReference type="GO" id="GO:0008757">
    <property type="term" value="F:S-adenosylmethionine-dependent methyltransferase activity"/>
    <property type="evidence" value="ECO:0007669"/>
    <property type="project" value="InterPro"/>
</dbReference>
<protein>
    <submittedName>
        <fullName evidence="2">SAM-dependent methyltransferase</fullName>
    </submittedName>
</protein>
<dbReference type="Proteomes" id="UP000578449">
    <property type="component" value="Unassembled WGS sequence"/>
</dbReference>
<dbReference type="CDD" id="cd02440">
    <property type="entry name" value="AdoMet_MTases"/>
    <property type="match status" value="1"/>
</dbReference>
<proteinExistence type="predicted"/>
<keyword evidence="2" id="KW-0808">Transferase</keyword>
<dbReference type="PANTHER" id="PTHR43591">
    <property type="entry name" value="METHYLTRANSFERASE"/>
    <property type="match status" value="1"/>
</dbReference>
<keyword evidence="3" id="KW-1185">Reference proteome</keyword>
<evidence type="ECO:0000313" key="3">
    <source>
        <dbReference type="Proteomes" id="UP000578449"/>
    </source>
</evidence>
<evidence type="ECO:0000259" key="1">
    <source>
        <dbReference type="Pfam" id="PF08241"/>
    </source>
</evidence>
<accession>A0A840NZS7</accession>
<dbReference type="InterPro" id="IPR013216">
    <property type="entry name" value="Methyltransf_11"/>
</dbReference>
<dbReference type="AlphaFoldDB" id="A0A840NZS7"/>
<dbReference type="InterPro" id="IPR029063">
    <property type="entry name" value="SAM-dependent_MTases_sf"/>
</dbReference>
<dbReference type="Gene3D" id="3.40.50.150">
    <property type="entry name" value="Vaccinia Virus protein VP39"/>
    <property type="match status" value="1"/>
</dbReference>
<sequence>MIVNSAQAAAWNGYEGEHWAANRDRYDAVNSGFNDALLNAAAIGERDHVLDVGCGNGQVTRLAARRAPLGHATGLDLSEPMLRTARLSAMREEVGNVTFERGDAQVHPFPDAAFDAAISRFGVMFFADPVAAFANVRRALRPGGRLAFLSMQRLQGSDLGEVFAAIAEHAPALRPGSEDAGPLSLADPERVRGVLGGAGFRDVECTHTEAPQIWGRDAADAAEFLGGWGPVRHHLGQVDDATAAKALDALEAALRRFEEPGAVRLTGTAWLVTAVA</sequence>
<dbReference type="EMBL" id="JACHGN010000002">
    <property type="protein sequence ID" value="MBB5131203.1"/>
    <property type="molecule type" value="Genomic_DNA"/>
</dbReference>
<name>A0A840NZS7_9ACTN</name>
<dbReference type="GO" id="GO:0032259">
    <property type="term" value="P:methylation"/>
    <property type="evidence" value="ECO:0007669"/>
    <property type="project" value="UniProtKB-KW"/>
</dbReference>
<organism evidence="2 3">
    <name type="scientific">Thermocatellispora tengchongensis</name>
    <dbReference type="NCBI Taxonomy" id="1073253"/>
    <lineage>
        <taxon>Bacteria</taxon>
        <taxon>Bacillati</taxon>
        <taxon>Actinomycetota</taxon>
        <taxon>Actinomycetes</taxon>
        <taxon>Streptosporangiales</taxon>
        <taxon>Streptosporangiaceae</taxon>
        <taxon>Thermocatellispora</taxon>
    </lineage>
</organism>
<dbReference type="SUPFAM" id="SSF53335">
    <property type="entry name" value="S-adenosyl-L-methionine-dependent methyltransferases"/>
    <property type="match status" value="1"/>
</dbReference>
<dbReference type="Pfam" id="PF08241">
    <property type="entry name" value="Methyltransf_11"/>
    <property type="match status" value="1"/>
</dbReference>
<comment type="caution">
    <text evidence="2">The sequence shown here is derived from an EMBL/GenBank/DDBJ whole genome shotgun (WGS) entry which is preliminary data.</text>
</comment>